<dbReference type="EMBL" id="CZKB01000025">
    <property type="protein sequence ID" value="CUR61991.1"/>
    <property type="molecule type" value="Genomic_DNA"/>
</dbReference>
<dbReference type="InterPro" id="IPR022742">
    <property type="entry name" value="Hydrolase_4"/>
</dbReference>
<feature type="domain" description="Serine aminopeptidase S33" evidence="2">
    <location>
        <begin position="45"/>
        <end position="249"/>
    </location>
</feature>
<protein>
    <recommendedName>
        <fullName evidence="2">Serine aminopeptidase S33 domain-containing protein</fullName>
    </recommendedName>
</protein>
<dbReference type="Gene3D" id="3.40.50.1820">
    <property type="entry name" value="alpha/beta hydrolase"/>
    <property type="match status" value="1"/>
</dbReference>
<dbReference type="AlphaFoldDB" id="A0A2P2CJ93"/>
<reference evidence="3" key="1">
    <citation type="submission" date="2015-08" db="EMBL/GenBank/DDBJ databases">
        <authorList>
            <person name="Babu N.S."/>
            <person name="Beckwith C.J."/>
            <person name="Beseler K.G."/>
            <person name="Brison A."/>
            <person name="Carone J.V."/>
            <person name="Caskin T.P."/>
            <person name="Diamond M."/>
            <person name="Durham M.E."/>
            <person name="Foxe J.M."/>
            <person name="Go M."/>
            <person name="Henderson B.A."/>
            <person name="Jones I.B."/>
            <person name="McGettigan J.A."/>
            <person name="Micheletti S.J."/>
            <person name="Nasrallah M.E."/>
            <person name="Ortiz D."/>
            <person name="Piller C.R."/>
            <person name="Privatt S.R."/>
            <person name="Schneider S.L."/>
            <person name="Sharp S."/>
            <person name="Smith T.C."/>
            <person name="Stanton J.D."/>
            <person name="Ullery H.E."/>
            <person name="Wilson R.J."/>
            <person name="Serrano M.G."/>
            <person name="Buck G."/>
            <person name="Lee V."/>
            <person name="Wang Y."/>
            <person name="Carvalho R."/>
            <person name="Voegtly L."/>
            <person name="Shi R."/>
            <person name="Duckworth R."/>
            <person name="Johnson A."/>
            <person name="Loviza R."/>
            <person name="Walstead R."/>
            <person name="Shah Z."/>
            <person name="Kiflezghi M."/>
            <person name="Wade K."/>
            <person name="Ball S.L."/>
            <person name="Bradley K.W."/>
            <person name="Asai D.J."/>
            <person name="Bowman C.A."/>
            <person name="Russell D.A."/>
            <person name="Pope W.H."/>
            <person name="Jacobs-Sera D."/>
            <person name="Hendrix R.W."/>
            <person name="Hatfull G.F."/>
        </authorList>
    </citation>
    <scope>NUCLEOTIDE SEQUENCE</scope>
</reference>
<name>A0A2P2CJ93_9ZZZZ</name>
<organism evidence="3">
    <name type="scientific">metagenome</name>
    <dbReference type="NCBI Taxonomy" id="256318"/>
    <lineage>
        <taxon>unclassified sequences</taxon>
        <taxon>metagenomes</taxon>
    </lineage>
</organism>
<evidence type="ECO:0000256" key="1">
    <source>
        <dbReference type="SAM" id="MobiDB-lite"/>
    </source>
</evidence>
<proteinExistence type="predicted"/>
<gene>
    <name evidence="3" type="ORF">NOCA150291</name>
</gene>
<dbReference type="InterPro" id="IPR029058">
    <property type="entry name" value="AB_hydrolase_fold"/>
</dbReference>
<dbReference type="InterPro" id="IPR051044">
    <property type="entry name" value="MAG_DAG_Lipase"/>
</dbReference>
<evidence type="ECO:0000313" key="3">
    <source>
        <dbReference type="EMBL" id="CUR61991.1"/>
    </source>
</evidence>
<accession>A0A2P2CJ93</accession>
<sequence length="345" mass="38688">MSLVPLQADLLGPDYRVETFSLPPDDEGPVVATLVTLEPDEPNGRAVLHVHGFADYFFHTEYARWWADRGYTFYAIDLRKYGRSLREHQTANYVADLNEYFGEIDLAWWRITQRDGHREVVLSGHSTGGLTVSLWAHERQPAELRALVLNSPWFDMHGSAWLRNPATRVAIERIGSSRPLQEIPRKVSGVYGRTLHRDHGGEWDYDLTWKPLESRPVYVGWLRAVRRGQARLHAGLDVACPTLVLSSDSSASGDDLGDDAFTHDIVLDVQQIRRWASSVGRHVTSVAIDGAIHDVILSRPAARARAYDALDTWLLAWVEQSHPSTRASGEQGDEGGQADDGDHRA</sequence>
<dbReference type="Pfam" id="PF12146">
    <property type="entry name" value="Hydrolase_4"/>
    <property type="match status" value="1"/>
</dbReference>
<dbReference type="SUPFAM" id="SSF53474">
    <property type="entry name" value="alpha/beta-Hydrolases"/>
    <property type="match status" value="1"/>
</dbReference>
<evidence type="ECO:0000259" key="2">
    <source>
        <dbReference type="Pfam" id="PF12146"/>
    </source>
</evidence>
<dbReference type="PANTHER" id="PTHR11614">
    <property type="entry name" value="PHOSPHOLIPASE-RELATED"/>
    <property type="match status" value="1"/>
</dbReference>
<feature type="region of interest" description="Disordered" evidence="1">
    <location>
        <begin position="323"/>
        <end position="345"/>
    </location>
</feature>